<name>A0A1H0REA8_9BURK</name>
<dbReference type="AlphaFoldDB" id="A0A1H0REA8"/>
<dbReference type="OrthoDB" id="8820822at2"/>
<keyword evidence="2" id="KW-1185">Reference proteome</keyword>
<dbReference type="Proteomes" id="UP000199317">
    <property type="component" value="Unassembled WGS sequence"/>
</dbReference>
<sequence>MSADTTGQPLAPVISLVWDKAQDGSYFAQMTVSGLASEQQAQAAVDHMQRLFCGGATGAYPMSAETTPGVAPCPWCGEVPDEALDVRGTAIECPSCGVSGPAGRDAAEAVEAWQRRAPQPVVAWMHEGDPRGNQ</sequence>
<dbReference type="Pfam" id="PF14354">
    <property type="entry name" value="Lar_restr_allev"/>
    <property type="match status" value="1"/>
</dbReference>
<dbReference type="EMBL" id="FNJL01000010">
    <property type="protein sequence ID" value="SDP27893.1"/>
    <property type="molecule type" value="Genomic_DNA"/>
</dbReference>
<organism evidence="1 2">
    <name type="scientific">Paracidovorax cattleyae</name>
    <dbReference type="NCBI Taxonomy" id="80868"/>
    <lineage>
        <taxon>Bacteria</taxon>
        <taxon>Pseudomonadati</taxon>
        <taxon>Pseudomonadota</taxon>
        <taxon>Betaproteobacteria</taxon>
        <taxon>Burkholderiales</taxon>
        <taxon>Comamonadaceae</taxon>
        <taxon>Paracidovorax</taxon>
    </lineage>
</organism>
<reference evidence="2" key="1">
    <citation type="submission" date="2016-10" db="EMBL/GenBank/DDBJ databases">
        <authorList>
            <person name="Varghese N."/>
            <person name="Submissions S."/>
        </authorList>
    </citation>
    <scope>NUCLEOTIDE SEQUENCE [LARGE SCALE GENOMIC DNA]</scope>
    <source>
        <strain evidence="2">DSM 17101</strain>
    </source>
</reference>
<proteinExistence type="predicted"/>
<protein>
    <submittedName>
        <fullName evidence="1">Restriction alleviation protein, Lar family</fullName>
    </submittedName>
</protein>
<gene>
    <name evidence="1" type="ORF">SAMN04489708_11027</name>
</gene>
<dbReference type="RefSeq" id="WP_092834152.1">
    <property type="nucleotide sequence ID" value="NZ_FNJL01000010.1"/>
</dbReference>
<evidence type="ECO:0000313" key="2">
    <source>
        <dbReference type="Proteomes" id="UP000199317"/>
    </source>
</evidence>
<evidence type="ECO:0000313" key="1">
    <source>
        <dbReference type="EMBL" id="SDP27893.1"/>
    </source>
</evidence>
<accession>A0A1H0REA8</accession>